<dbReference type="EMBL" id="JAMZIH010001272">
    <property type="protein sequence ID" value="KAJ1678332.1"/>
    <property type="molecule type" value="Genomic_DNA"/>
</dbReference>
<name>A0ACC1HQ40_9FUNG</name>
<organism evidence="1 2">
    <name type="scientific">Spiromyces aspiralis</name>
    <dbReference type="NCBI Taxonomy" id="68401"/>
    <lineage>
        <taxon>Eukaryota</taxon>
        <taxon>Fungi</taxon>
        <taxon>Fungi incertae sedis</taxon>
        <taxon>Zoopagomycota</taxon>
        <taxon>Kickxellomycotina</taxon>
        <taxon>Kickxellomycetes</taxon>
        <taxon>Kickxellales</taxon>
        <taxon>Kickxellaceae</taxon>
        <taxon>Spiromyces</taxon>
    </lineage>
</organism>
<comment type="caution">
    <text evidence="1">The sequence shown here is derived from an EMBL/GenBank/DDBJ whole genome shotgun (WGS) entry which is preliminary data.</text>
</comment>
<sequence length="167" mass="19196">MQRRMAKFRHSDSSNINGNGNGKLLPRERSVSGLVRVRSQPSRIGVEDGAWLGTVSPSVRSPVKLPSRFSTESQPYALGVQINGHETVGKGINAHTMYKITLTRYDRSVLKVKRRYNDFVLLRDMLFTRYREFRKRILPLPEKRVIGKRGISHSNVMCMCELARMYE</sequence>
<gene>
    <name evidence="1" type="ORF">EV182_004267</name>
</gene>
<accession>A0ACC1HQ40</accession>
<protein>
    <submittedName>
        <fullName evidence="1">Uncharacterized protein</fullName>
    </submittedName>
</protein>
<evidence type="ECO:0000313" key="2">
    <source>
        <dbReference type="Proteomes" id="UP001145114"/>
    </source>
</evidence>
<evidence type="ECO:0000313" key="1">
    <source>
        <dbReference type="EMBL" id="KAJ1678332.1"/>
    </source>
</evidence>
<proteinExistence type="predicted"/>
<dbReference type="Proteomes" id="UP001145114">
    <property type="component" value="Unassembled WGS sequence"/>
</dbReference>
<keyword evidence="2" id="KW-1185">Reference proteome</keyword>
<reference evidence="1" key="1">
    <citation type="submission" date="2022-06" db="EMBL/GenBank/DDBJ databases">
        <title>Phylogenomic reconstructions and comparative analyses of Kickxellomycotina fungi.</title>
        <authorList>
            <person name="Reynolds N.K."/>
            <person name="Stajich J.E."/>
            <person name="Barry K."/>
            <person name="Grigoriev I.V."/>
            <person name="Crous P."/>
            <person name="Smith M.E."/>
        </authorList>
    </citation>
    <scope>NUCLEOTIDE SEQUENCE</scope>
    <source>
        <strain evidence="1">RSA 2271</strain>
    </source>
</reference>